<dbReference type="OrthoDB" id="8119704at2759"/>
<dbReference type="AlphaFoldDB" id="A0A8K0AJZ3"/>
<dbReference type="EMBL" id="VRVR01000023">
    <property type="protein sequence ID" value="KAF0852641.1"/>
    <property type="molecule type" value="Genomic_DNA"/>
</dbReference>
<gene>
    <name evidence="4" type="ORF">ANDGO_05444</name>
</gene>
<keyword evidence="2 4" id="KW-0378">Hydrolase</keyword>
<organism evidence="4 5">
    <name type="scientific">Andalucia godoyi</name>
    <name type="common">Flagellate</name>
    <dbReference type="NCBI Taxonomy" id="505711"/>
    <lineage>
        <taxon>Eukaryota</taxon>
        <taxon>Discoba</taxon>
        <taxon>Jakobida</taxon>
        <taxon>Andalucina</taxon>
        <taxon>Andaluciidae</taxon>
        <taxon>Andalucia</taxon>
    </lineage>
</organism>
<evidence type="ECO:0000313" key="4">
    <source>
        <dbReference type="EMBL" id="KAF0852641.1"/>
    </source>
</evidence>
<protein>
    <submittedName>
        <fullName evidence="4">Mitochondrial alpha/beta hydrolase domain-containing protein</fullName>
    </submittedName>
</protein>
<sequence length="295" mass="32021">MSLHFPCWSSGHRRHPLVVLHGLFGRAANWRPLLAPPPASTTTVASLCVDREVHVLDSTHATHYTYPSLACVLHAQLDRIFGPASQRGDGKPPVIMGHSMGGKTAMYSLLAAPRSTYAAAIIVDVAPVSYVGNAWWTVPRVVDAVHRTLPLLAMDSATVSIADITHALMKDLGGDKRTAQFLASSIDRARRAWCVDVHAIRRDVLSIGDFPFPPLPLPSSSSPRSPSMQEDSLPPVLFIGGANSNHTSASYDPVIRKVFPNAEIVRIPSAGHWVHVDQPMLFTEAVRSFLSTHSL</sequence>
<accession>A0A8K0AJZ3</accession>
<proteinExistence type="inferred from homology"/>
<dbReference type="InterPro" id="IPR029058">
    <property type="entry name" value="AB_hydrolase_fold"/>
</dbReference>
<dbReference type="Proteomes" id="UP000799049">
    <property type="component" value="Unassembled WGS sequence"/>
</dbReference>
<evidence type="ECO:0000259" key="3">
    <source>
        <dbReference type="Pfam" id="PF12697"/>
    </source>
</evidence>
<dbReference type="PANTHER" id="PTHR46118">
    <property type="entry name" value="PROTEIN ABHD11"/>
    <property type="match status" value="1"/>
</dbReference>
<dbReference type="GO" id="GO:0016787">
    <property type="term" value="F:hydrolase activity"/>
    <property type="evidence" value="ECO:0007669"/>
    <property type="project" value="UniProtKB-KW"/>
</dbReference>
<comment type="caution">
    <text evidence="4">The sequence shown here is derived from an EMBL/GenBank/DDBJ whole genome shotgun (WGS) entry which is preliminary data.</text>
</comment>
<dbReference type="PANTHER" id="PTHR46118:SF4">
    <property type="entry name" value="PROTEIN ABHD11"/>
    <property type="match status" value="1"/>
</dbReference>
<evidence type="ECO:0000256" key="1">
    <source>
        <dbReference type="ARBA" id="ARBA00008645"/>
    </source>
</evidence>
<dbReference type="Pfam" id="PF12697">
    <property type="entry name" value="Abhydrolase_6"/>
    <property type="match status" value="1"/>
</dbReference>
<dbReference type="SUPFAM" id="SSF53474">
    <property type="entry name" value="alpha/beta-Hydrolases"/>
    <property type="match status" value="1"/>
</dbReference>
<name>A0A8K0AJZ3_ANDGO</name>
<reference evidence="4" key="1">
    <citation type="submission" date="2019-09" db="EMBL/GenBank/DDBJ databases">
        <title>The Mitochondrial Proteome of the Jakobid, Andalucia godoyi, a Protist With the Most Gene-Rich and Bacteria-Like Mitochondrial Genome.</title>
        <authorList>
            <person name="Gray M.W."/>
            <person name="Burger G."/>
            <person name="Derelle R."/>
            <person name="Klimes V."/>
            <person name="Leger M."/>
            <person name="Sarrasin M."/>
            <person name="Vlcek C."/>
            <person name="Roger A.J."/>
            <person name="Elias M."/>
            <person name="Lang B.F."/>
        </authorList>
    </citation>
    <scope>NUCLEOTIDE SEQUENCE</scope>
    <source>
        <strain evidence="4">And28</strain>
    </source>
</reference>
<evidence type="ECO:0000256" key="2">
    <source>
        <dbReference type="ARBA" id="ARBA00022801"/>
    </source>
</evidence>
<comment type="similarity">
    <text evidence="1">Belongs to the AB hydrolase superfamily.</text>
</comment>
<dbReference type="InterPro" id="IPR000073">
    <property type="entry name" value="AB_hydrolase_1"/>
</dbReference>
<evidence type="ECO:0000313" key="5">
    <source>
        <dbReference type="Proteomes" id="UP000799049"/>
    </source>
</evidence>
<keyword evidence="5" id="KW-1185">Reference proteome</keyword>
<feature type="domain" description="AB hydrolase-1" evidence="3">
    <location>
        <begin position="17"/>
        <end position="281"/>
    </location>
</feature>
<dbReference type="Gene3D" id="3.40.50.1820">
    <property type="entry name" value="alpha/beta hydrolase"/>
    <property type="match status" value="1"/>
</dbReference>